<protein>
    <submittedName>
        <fullName evidence="2">Uncharacterized protein</fullName>
    </submittedName>
</protein>
<proteinExistence type="predicted"/>
<evidence type="ECO:0000313" key="2">
    <source>
        <dbReference type="EMBL" id="KAJ7366032.1"/>
    </source>
</evidence>
<feature type="region of interest" description="Disordered" evidence="1">
    <location>
        <begin position="230"/>
        <end position="251"/>
    </location>
</feature>
<accession>A0AAD7F264</accession>
<comment type="caution">
    <text evidence="2">The sequence shown here is derived from an EMBL/GenBank/DDBJ whole genome shotgun (WGS) entry which is preliminary data.</text>
</comment>
<name>A0AAD7F264_9AGAR</name>
<dbReference type="EMBL" id="JARIHO010000002">
    <property type="protein sequence ID" value="KAJ7366032.1"/>
    <property type="molecule type" value="Genomic_DNA"/>
</dbReference>
<organism evidence="2 3">
    <name type="scientific">Mycena albidolilacea</name>
    <dbReference type="NCBI Taxonomy" id="1033008"/>
    <lineage>
        <taxon>Eukaryota</taxon>
        <taxon>Fungi</taxon>
        <taxon>Dikarya</taxon>
        <taxon>Basidiomycota</taxon>
        <taxon>Agaricomycotina</taxon>
        <taxon>Agaricomycetes</taxon>
        <taxon>Agaricomycetidae</taxon>
        <taxon>Agaricales</taxon>
        <taxon>Marasmiineae</taxon>
        <taxon>Mycenaceae</taxon>
        <taxon>Mycena</taxon>
    </lineage>
</organism>
<dbReference type="Proteomes" id="UP001218218">
    <property type="component" value="Unassembled WGS sequence"/>
</dbReference>
<reference evidence="2" key="1">
    <citation type="submission" date="2023-03" db="EMBL/GenBank/DDBJ databases">
        <title>Massive genome expansion in bonnet fungi (Mycena s.s.) driven by repeated elements and novel gene families across ecological guilds.</title>
        <authorList>
            <consortium name="Lawrence Berkeley National Laboratory"/>
            <person name="Harder C.B."/>
            <person name="Miyauchi S."/>
            <person name="Viragh M."/>
            <person name="Kuo A."/>
            <person name="Thoen E."/>
            <person name="Andreopoulos B."/>
            <person name="Lu D."/>
            <person name="Skrede I."/>
            <person name="Drula E."/>
            <person name="Henrissat B."/>
            <person name="Morin E."/>
            <person name="Kohler A."/>
            <person name="Barry K."/>
            <person name="LaButti K."/>
            <person name="Morin E."/>
            <person name="Salamov A."/>
            <person name="Lipzen A."/>
            <person name="Mereny Z."/>
            <person name="Hegedus B."/>
            <person name="Baldrian P."/>
            <person name="Stursova M."/>
            <person name="Weitz H."/>
            <person name="Taylor A."/>
            <person name="Grigoriev I.V."/>
            <person name="Nagy L.G."/>
            <person name="Martin F."/>
            <person name="Kauserud H."/>
        </authorList>
    </citation>
    <scope>NUCLEOTIDE SEQUENCE</scope>
    <source>
        <strain evidence="2">CBHHK002</strain>
    </source>
</reference>
<evidence type="ECO:0000313" key="3">
    <source>
        <dbReference type="Proteomes" id="UP001218218"/>
    </source>
</evidence>
<keyword evidence="3" id="KW-1185">Reference proteome</keyword>
<feature type="region of interest" description="Disordered" evidence="1">
    <location>
        <begin position="503"/>
        <end position="530"/>
    </location>
</feature>
<gene>
    <name evidence="2" type="ORF">DFH08DRAFT_797039</name>
</gene>
<sequence>MGLRGTQSSASDLDWTGQKTLLTSRNWSTPTKLKCKPSEIIELDSDKDVVNLTGWRTRGWLRNRGFTRMGLIPDPRWRGRNGTGPCWMVPRSRSAADAVKRLLCRHIYTRKTKGWSLITAAVTSTSALLFPPWLPRMHLELCPCRDPPRDRRVGGCTRRQDGSLQGVPIVQRHWIHRSESGFYPSPLRTTLIFPLKKGLRTLSNLENLYLRIPNFLPNLHAFSTYHTGTYSPSSPPSSTATASSRTSTSSALLPGPGSLPLLHLPRLRFYRECTVYATRLIVSPRGLVRANIWDALPGTDLDALHSTLGDATAPSTPLALTFLWDRPQTALFAPLAKHISQTRALTAGRSWARTALNPRGAGRLCQFSAFDFDNVESDPAPVHVRFVRGQRQHLQQPVRHSIAGDAAALMACPTLLTSRLHGRNWARYSGEATWNPVVRNQWVDSARAASIEPVRRRLGARPKHNRFRDQARTTGCPMSRMKLGAETNLEALAELLEFSRQGSETGPKVISGFPRRRSDGGGSGRPAQPHYHMQAHVPIRLTNASIAVLFT</sequence>
<dbReference type="AlphaFoldDB" id="A0AAD7F264"/>
<evidence type="ECO:0000256" key="1">
    <source>
        <dbReference type="SAM" id="MobiDB-lite"/>
    </source>
</evidence>